<gene>
    <name evidence="2" type="ORF">BOTNAR_0084g00300</name>
</gene>
<comment type="caution">
    <text evidence="2">The sequence shown here is derived from an EMBL/GenBank/DDBJ whole genome shotgun (WGS) entry which is preliminary data.</text>
</comment>
<feature type="compositionally biased region" description="Pro residues" evidence="1">
    <location>
        <begin position="200"/>
        <end position="210"/>
    </location>
</feature>
<dbReference type="OrthoDB" id="5389823at2759"/>
<feature type="region of interest" description="Disordered" evidence="1">
    <location>
        <begin position="341"/>
        <end position="423"/>
    </location>
</feature>
<feature type="compositionally biased region" description="Polar residues" evidence="1">
    <location>
        <begin position="341"/>
        <end position="352"/>
    </location>
</feature>
<feature type="compositionally biased region" description="Low complexity" evidence="1">
    <location>
        <begin position="274"/>
        <end position="307"/>
    </location>
</feature>
<sequence>MDDYIYAKAAELTTNIDINKGNEPPFFGQKSSSEYSYMLDFCLGLFCPGPGRRQKKERYINPASLALSRPRRRYPLPTPVYPLPAPILPPPEQNYEQLRPTSPIYYPEPELEFEPEPELFHPQVFQRVSFDPDLGRRLEPAAQRIHFVQPEPEVYLPLPRHRSPPRQHIHFVQPLPPPYILSPPPSPATHHIHVLPPPAIIRPPRRPSPPHTHLHLLGPAPPPRINTPPAQTLALVPLPKVKRKMNFPNDAHPHPHLHRHQNHNHSHNYRHRSPSSSPSRSPSPLSHASHPPHNHANNQQNNPNDLNNISLADLIRDVLHRYLQINSPPRTAISIARLMSNSRNPNPNLSVQANAGTSRNRSRSRSQSRGQGRGRRGRSNNNSNGAANGNAIGSGRKGNGGTRQTIISSDSSSESSDTPTQKGKTALLEEIRRVNMCAQVANRIIRSSMLNAEVHPKLDAKGRFPNNFQRPLKVRDFLAMDIKTLDALLITYDLPVGTRHSSTCTGALATFVAHLQSTSNHGTRNLPCDCRICESVHEEQKMEKREVLFEYLCVGSLHGGSGAGTLLAQAHGQAQGQAQAQAQAQGQVARAGGALVVANAGDGGGRGGGGNQCANANANAAGYLNLPQPGHAIQVQNVQGAVPNRLNNNNIGLAKPSQHASHSHHQSQHMSCGNGNERGRLKS</sequence>
<dbReference type="AlphaFoldDB" id="A0A4Z1ITK6"/>
<feature type="compositionally biased region" description="Low complexity" evidence="1">
    <location>
        <begin position="379"/>
        <end position="394"/>
    </location>
</feature>
<proteinExistence type="predicted"/>
<protein>
    <submittedName>
        <fullName evidence="2">Uncharacterized protein</fullName>
    </submittedName>
</protein>
<dbReference type="Proteomes" id="UP000297452">
    <property type="component" value="Unassembled WGS sequence"/>
</dbReference>
<feature type="compositionally biased region" description="Low complexity" evidence="1">
    <location>
        <begin position="408"/>
        <end position="417"/>
    </location>
</feature>
<organism evidence="2 3">
    <name type="scientific">Botryotinia narcissicola</name>
    <dbReference type="NCBI Taxonomy" id="278944"/>
    <lineage>
        <taxon>Eukaryota</taxon>
        <taxon>Fungi</taxon>
        <taxon>Dikarya</taxon>
        <taxon>Ascomycota</taxon>
        <taxon>Pezizomycotina</taxon>
        <taxon>Leotiomycetes</taxon>
        <taxon>Helotiales</taxon>
        <taxon>Sclerotiniaceae</taxon>
        <taxon>Botryotinia</taxon>
    </lineage>
</organism>
<feature type="region of interest" description="Disordered" evidence="1">
    <location>
        <begin position="244"/>
        <end position="307"/>
    </location>
</feature>
<feature type="compositionally biased region" description="Basic residues" evidence="1">
    <location>
        <begin position="254"/>
        <end position="273"/>
    </location>
</feature>
<feature type="compositionally biased region" description="Basic residues" evidence="1">
    <location>
        <begin position="360"/>
        <end position="378"/>
    </location>
</feature>
<dbReference type="EMBL" id="PQXJ01000084">
    <property type="protein sequence ID" value="TGO64798.1"/>
    <property type="molecule type" value="Genomic_DNA"/>
</dbReference>
<feature type="region of interest" description="Disordered" evidence="1">
    <location>
        <begin position="644"/>
        <end position="683"/>
    </location>
</feature>
<reference evidence="2 3" key="1">
    <citation type="submission" date="2017-12" db="EMBL/GenBank/DDBJ databases">
        <title>Comparative genomics of Botrytis spp.</title>
        <authorList>
            <person name="Valero-Jimenez C.A."/>
            <person name="Tapia P."/>
            <person name="Veloso J."/>
            <person name="Silva-Moreno E."/>
            <person name="Staats M."/>
            <person name="Valdes J.H."/>
            <person name="Van Kan J.A.L."/>
        </authorList>
    </citation>
    <scope>NUCLEOTIDE SEQUENCE [LARGE SCALE GENOMIC DNA]</scope>
    <source>
        <strain evidence="2 3">MUCL2120</strain>
    </source>
</reference>
<accession>A0A4Z1ITK6</accession>
<evidence type="ECO:0000313" key="2">
    <source>
        <dbReference type="EMBL" id="TGO64798.1"/>
    </source>
</evidence>
<keyword evidence="3" id="KW-1185">Reference proteome</keyword>
<name>A0A4Z1ITK6_9HELO</name>
<feature type="region of interest" description="Disordered" evidence="1">
    <location>
        <begin position="200"/>
        <end position="230"/>
    </location>
</feature>
<evidence type="ECO:0000256" key="1">
    <source>
        <dbReference type="SAM" id="MobiDB-lite"/>
    </source>
</evidence>
<evidence type="ECO:0000313" key="3">
    <source>
        <dbReference type="Proteomes" id="UP000297452"/>
    </source>
</evidence>